<reference evidence="1" key="1">
    <citation type="journal article" date="2015" name="Nature">
        <title>Complex archaea that bridge the gap between prokaryotes and eukaryotes.</title>
        <authorList>
            <person name="Spang A."/>
            <person name="Saw J.H."/>
            <person name="Jorgensen S.L."/>
            <person name="Zaremba-Niedzwiedzka K."/>
            <person name="Martijn J."/>
            <person name="Lind A.E."/>
            <person name="van Eijk R."/>
            <person name="Schleper C."/>
            <person name="Guy L."/>
            <person name="Ettema T.J."/>
        </authorList>
    </citation>
    <scope>NUCLEOTIDE SEQUENCE</scope>
</reference>
<accession>A0A0F9G0H1</accession>
<comment type="caution">
    <text evidence="1">The sequence shown here is derived from an EMBL/GenBank/DDBJ whole genome shotgun (WGS) entry which is preliminary data.</text>
</comment>
<evidence type="ECO:0000313" key="1">
    <source>
        <dbReference type="EMBL" id="KKL83976.1"/>
    </source>
</evidence>
<organism evidence="1">
    <name type="scientific">marine sediment metagenome</name>
    <dbReference type="NCBI Taxonomy" id="412755"/>
    <lineage>
        <taxon>unclassified sequences</taxon>
        <taxon>metagenomes</taxon>
        <taxon>ecological metagenomes</taxon>
    </lineage>
</organism>
<feature type="non-terminal residue" evidence="1">
    <location>
        <position position="1"/>
    </location>
</feature>
<dbReference type="EMBL" id="LAZR01021830">
    <property type="protein sequence ID" value="KKL83976.1"/>
    <property type="molecule type" value="Genomic_DNA"/>
</dbReference>
<dbReference type="AlphaFoldDB" id="A0A0F9G0H1"/>
<proteinExistence type="predicted"/>
<gene>
    <name evidence="1" type="ORF">LCGC14_1969310</name>
</gene>
<name>A0A0F9G0H1_9ZZZZ</name>
<sequence>HYVAASIDAEHLADDSVESDSVEAGLIQYNDTQLNAAAVNGLLGANVELAPTPGANAAIFPVRIALFLDHGGADFIQVNNTDQLALRYSASNEIMEVGSEAQCTAFSRPPATPL</sequence>
<protein>
    <submittedName>
        <fullName evidence="1">Uncharacterized protein</fullName>
    </submittedName>
</protein>